<accession>A0AAD7VSD3</accession>
<comment type="similarity">
    <text evidence="2 7">Belongs to the major facilitator superfamily. Sugar transporter (TC 2.A.1.1) family.</text>
</comment>
<dbReference type="NCBIfam" id="TIGR00879">
    <property type="entry name" value="SP"/>
    <property type="match status" value="1"/>
</dbReference>
<keyword evidence="4 8" id="KW-0812">Transmembrane</keyword>
<keyword evidence="6 8" id="KW-0472">Membrane</keyword>
<dbReference type="GO" id="GO:0005351">
    <property type="term" value="F:carbohydrate:proton symporter activity"/>
    <property type="evidence" value="ECO:0007669"/>
    <property type="project" value="TreeGrafter"/>
</dbReference>
<organism evidence="10 11">
    <name type="scientific">Lipomyces tetrasporus</name>
    <dbReference type="NCBI Taxonomy" id="54092"/>
    <lineage>
        <taxon>Eukaryota</taxon>
        <taxon>Fungi</taxon>
        <taxon>Dikarya</taxon>
        <taxon>Ascomycota</taxon>
        <taxon>Saccharomycotina</taxon>
        <taxon>Lipomycetes</taxon>
        <taxon>Lipomycetales</taxon>
        <taxon>Lipomycetaceae</taxon>
        <taxon>Lipomyces</taxon>
    </lineage>
</organism>
<dbReference type="PANTHER" id="PTHR48022:SF35">
    <property type="entry name" value="MAJOR FACILITATOR SUPERFAMILY (MFS) PROFILE DOMAIN-CONTAINING PROTEIN"/>
    <property type="match status" value="1"/>
</dbReference>
<dbReference type="SUPFAM" id="SSF103473">
    <property type="entry name" value="MFS general substrate transporter"/>
    <property type="match status" value="1"/>
</dbReference>
<feature type="transmembrane region" description="Helical" evidence="8">
    <location>
        <begin position="430"/>
        <end position="453"/>
    </location>
</feature>
<dbReference type="InterPro" id="IPR020846">
    <property type="entry name" value="MFS_dom"/>
</dbReference>
<dbReference type="PRINTS" id="PR00171">
    <property type="entry name" value="SUGRTRNSPORT"/>
</dbReference>
<sequence length="523" mass="58514">MVRILNIYTISAFVALAGVIYGFDVSSMSGVIGTQEYKSYYGNPLGTRQGAITGAIAAGSFVGALFSSVLGDWLSRKEAIQVGTVLWCIGAGVQASSTSVGMLIAGRIISGLCIGITSSLVPIYQSEIAPRKIRGRVVSLLHFAISWGILIQYLIEYGCSFLNSQAVFRLPWAIQAVPAIFLFIGLFFLPRSPRWLASKDKWDEVLHVLAYLRTPNRDINDPLVLAEYKEIEEQIRLEREQDANSYRELFSKKLRRRLFLGIAVQGLSQLTGINVVLYFVVYILESAGTSNTLLISSILYIIFIVATIPTIIWTDHWGRRSSLLIGSIVIAFWMFVMGGVSGRHGQPTQAQNLPFTWVIIGNPAATRCVQASAYLASAAFAMSWGPIEWVYPPEIIPLRVRTKAVAFSTATNWATSFTVSLLMPLLYRVIAWRLFIIYGAINVASSFFVLFLIPETKQRTLEEMDEIFEHGEPIWRSFRGIHYTARIDQLAKEIEQGKSIHRIVHVELRDDIERRGYNGFGEF</sequence>
<feature type="transmembrane region" description="Helical" evidence="8">
    <location>
        <begin position="78"/>
        <end position="96"/>
    </location>
</feature>
<dbReference type="EMBL" id="JARPMG010000006">
    <property type="protein sequence ID" value="KAJ8099564.1"/>
    <property type="molecule type" value="Genomic_DNA"/>
</dbReference>
<feature type="transmembrane region" description="Helical" evidence="8">
    <location>
        <begin position="102"/>
        <end position="124"/>
    </location>
</feature>
<dbReference type="GeneID" id="80882862"/>
<dbReference type="Gene3D" id="1.20.1250.20">
    <property type="entry name" value="MFS general substrate transporter like domains"/>
    <property type="match status" value="1"/>
</dbReference>
<dbReference type="InterPro" id="IPR050360">
    <property type="entry name" value="MFS_Sugar_Transporters"/>
</dbReference>
<dbReference type="Pfam" id="PF00083">
    <property type="entry name" value="Sugar_tr"/>
    <property type="match status" value="1"/>
</dbReference>
<dbReference type="InterPro" id="IPR005828">
    <property type="entry name" value="MFS_sugar_transport-like"/>
</dbReference>
<evidence type="ECO:0000256" key="2">
    <source>
        <dbReference type="ARBA" id="ARBA00010992"/>
    </source>
</evidence>
<dbReference type="PROSITE" id="PS00217">
    <property type="entry name" value="SUGAR_TRANSPORT_2"/>
    <property type="match status" value="1"/>
</dbReference>
<evidence type="ECO:0000259" key="9">
    <source>
        <dbReference type="PROSITE" id="PS50850"/>
    </source>
</evidence>
<evidence type="ECO:0000256" key="7">
    <source>
        <dbReference type="RuleBase" id="RU003346"/>
    </source>
</evidence>
<dbReference type="FunFam" id="1.20.1250.20:FF:000026">
    <property type="entry name" value="MFS quinate transporter QutD"/>
    <property type="match status" value="1"/>
</dbReference>
<reference evidence="10" key="1">
    <citation type="submission" date="2023-03" db="EMBL/GenBank/DDBJ databases">
        <title>Near-Complete genome sequence of Lipomyces tetrasporous NRRL Y-64009, an oleaginous yeast capable of growing on lignocellulosic hydrolysates.</title>
        <authorList>
            <consortium name="Lawrence Berkeley National Laboratory"/>
            <person name="Jagtap S.S."/>
            <person name="Liu J.-J."/>
            <person name="Walukiewicz H.E."/>
            <person name="Pangilinan J."/>
            <person name="Lipzen A."/>
            <person name="Ahrendt S."/>
            <person name="Koriabine M."/>
            <person name="Cobaugh K."/>
            <person name="Salamov A."/>
            <person name="Yoshinaga Y."/>
            <person name="Ng V."/>
            <person name="Daum C."/>
            <person name="Grigoriev I.V."/>
            <person name="Slininger P.J."/>
            <person name="Dien B.S."/>
            <person name="Jin Y.-S."/>
            <person name="Rao C.V."/>
        </authorList>
    </citation>
    <scope>NUCLEOTIDE SEQUENCE</scope>
    <source>
        <strain evidence="10">NRRL Y-64009</strain>
    </source>
</reference>
<dbReference type="PROSITE" id="PS50850">
    <property type="entry name" value="MFS"/>
    <property type="match status" value="1"/>
</dbReference>
<feature type="transmembrane region" description="Helical" evidence="8">
    <location>
        <begin position="167"/>
        <end position="189"/>
    </location>
</feature>
<dbReference type="PANTHER" id="PTHR48022">
    <property type="entry name" value="PLASTIDIC GLUCOSE TRANSPORTER 4"/>
    <property type="match status" value="1"/>
</dbReference>
<comment type="caution">
    <text evidence="10">The sequence shown here is derived from an EMBL/GenBank/DDBJ whole genome shotgun (WGS) entry which is preliminary data.</text>
</comment>
<feature type="transmembrane region" description="Helical" evidence="8">
    <location>
        <begin position="321"/>
        <end position="340"/>
    </location>
</feature>
<keyword evidence="11" id="KW-1185">Reference proteome</keyword>
<dbReference type="GO" id="GO:0016020">
    <property type="term" value="C:membrane"/>
    <property type="evidence" value="ECO:0007669"/>
    <property type="project" value="UniProtKB-SubCell"/>
</dbReference>
<gene>
    <name evidence="10" type="ORF">POJ06DRAFT_253927</name>
</gene>
<keyword evidence="3 7" id="KW-0813">Transport</keyword>
<name>A0AAD7VSD3_9ASCO</name>
<dbReference type="InterPro" id="IPR036259">
    <property type="entry name" value="MFS_trans_sf"/>
</dbReference>
<evidence type="ECO:0000313" key="10">
    <source>
        <dbReference type="EMBL" id="KAJ8099564.1"/>
    </source>
</evidence>
<evidence type="ECO:0000256" key="4">
    <source>
        <dbReference type="ARBA" id="ARBA00022692"/>
    </source>
</evidence>
<evidence type="ECO:0000256" key="3">
    <source>
        <dbReference type="ARBA" id="ARBA00022448"/>
    </source>
</evidence>
<dbReference type="InterPro" id="IPR003663">
    <property type="entry name" value="Sugar/inositol_transpt"/>
</dbReference>
<dbReference type="InterPro" id="IPR005829">
    <property type="entry name" value="Sugar_transporter_CS"/>
</dbReference>
<feature type="domain" description="Major facilitator superfamily (MFS) profile" evidence="9">
    <location>
        <begin position="10"/>
        <end position="457"/>
    </location>
</feature>
<evidence type="ECO:0000313" key="11">
    <source>
        <dbReference type="Proteomes" id="UP001217417"/>
    </source>
</evidence>
<comment type="subcellular location">
    <subcellularLocation>
        <location evidence="1">Membrane</location>
        <topology evidence="1">Multi-pass membrane protein</topology>
    </subcellularLocation>
</comment>
<protein>
    <submittedName>
        <fullName evidence="10">General substrate transporter</fullName>
    </submittedName>
</protein>
<proteinExistence type="inferred from homology"/>
<feature type="transmembrane region" description="Helical" evidence="8">
    <location>
        <begin position="293"/>
        <end position="314"/>
    </location>
</feature>
<evidence type="ECO:0000256" key="5">
    <source>
        <dbReference type="ARBA" id="ARBA00022989"/>
    </source>
</evidence>
<evidence type="ECO:0000256" key="1">
    <source>
        <dbReference type="ARBA" id="ARBA00004141"/>
    </source>
</evidence>
<evidence type="ECO:0000256" key="6">
    <source>
        <dbReference type="ARBA" id="ARBA00023136"/>
    </source>
</evidence>
<keyword evidence="5 8" id="KW-1133">Transmembrane helix</keyword>
<evidence type="ECO:0000256" key="8">
    <source>
        <dbReference type="SAM" id="Phobius"/>
    </source>
</evidence>
<dbReference type="Proteomes" id="UP001217417">
    <property type="component" value="Unassembled WGS sequence"/>
</dbReference>
<dbReference type="RefSeq" id="XP_056043014.1">
    <property type="nucleotide sequence ID" value="XM_056187696.1"/>
</dbReference>
<feature type="transmembrane region" description="Helical" evidence="8">
    <location>
        <begin position="7"/>
        <end position="32"/>
    </location>
</feature>
<feature type="transmembrane region" description="Helical" evidence="8">
    <location>
        <begin position="136"/>
        <end position="155"/>
    </location>
</feature>
<dbReference type="CDD" id="cd17356">
    <property type="entry name" value="MFS_HXT"/>
    <property type="match status" value="1"/>
</dbReference>
<feature type="transmembrane region" description="Helical" evidence="8">
    <location>
        <begin position="258"/>
        <end position="281"/>
    </location>
</feature>
<feature type="transmembrane region" description="Helical" evidence="8">
    <location>
        <begin position="52"/>
        <end position="71"/>
    </location>
</feature>
<dbReference type="AlphaFoldDB" id="A0AAD7VSD3"/>